<evidence type="ECO:0000313" key="3">
    <source>
        <dbReference type="Proteomes" id="UP000565521"/>
    </source>
</evidence>
<dbReference type="AlphaFoldDB" id="A0A7Y7PLS8"/>
<sequence length="121" mass="13841">MKKREASAMIKGESAARVKKKRRSGKTGAQCSKEDGTKRRDGQVVIRLQHFFSIGIAARAVRATESAKVEGKEMQVMPEKLRDPKTAGKVLRRKYGRRRRIIAMGHRFFLVWPALRVLHQQ</sequence>
<reference evidence="2 3" key="1">
    <citation type="submission" date="2020-05" db="EMBL/GenBank/DDBJ databases">
        <title>Hymenobacter terrestris sp. nov. and Hymenobacter lapidiphilus sp. nov., isolated from regoliths in Antarctica.</title>
        <authorList>
            <person name="Sedlacek I."/>
            <person name="Pantucek R."/>
            <person name="Zeman M."/>
            <person name="Holochova P."/>
            <person name="Kralova S."/>
            <person name="Stankova E."/>
            <person name="Sedo O."/>
            <person name="Micenkova L."/>
            <person name="Svec P."/>
            <person name="Gupta V."/>
            <person name="Sood U."/>
            <person name="Korpole U.S."/>
            <person name="Lal R."/>
        </authorList>
    </citation>
    <scope>NUCLEOTIDE SEQUENCE [LARGE SCALE GENOMIC DNA]</scope>
    <source>
        <strain evidence="2 3">P5342</strain>
    </source>
</reference>
<dbReference type="RefSeq" id="WP_176906796.1">
    <property type="nucleotide sequence ID" value="NZ_JABKAU010000003.1"/>
</dbReference>
<dbReference type="EMBL" id="JABKAU010000003">
    <property type="protein sequence ID" value="NVO30095.1"/>
    <property type="molecule type" value="Genomic_DNA"/>
</dbReference>
<dbReference type="Proteomes" id="UP000565521">
    <property type="component" value="Unassembled WGS sequence"/>
</dbReference>
<organism evidence="2 3">
    <name type="scientific">Hymenobacter lapidiphilus</name>
    <dbReference type="NCBI Taxonomy" id="2608003"/>
    <lineage>
        <taxon>Bacteria</taxon>
        <taxon>Pseudomonadati</taxon>
        <taxon>Bacteroidota</taxon>
        <taxon>Cytophagia</taxon>
        <taxon>Cytophagales</taxon>
        <taxon>Hymenobacteraceae</taxon>
        <taxon>Hymenobacter</taxon>
    </lineage>
</organism>
<comment type="caution">
    <text evidence="2">The sequence shown here is derived from an EMBL/GenBank/DDBJ whole genome shotgun (WGS) entry which is preliminary data.</text>
</comment>
<evidence type="ECO:0000313" key="2">
    <source>
        <dbReference type="EMBL" id="NVO30095.1"/>
    </source>
</evidence>
<proteinExistence type="predicted"/>
<evidence type="ECO:0000256" key="1">
    <source>
        <dbReference type="SAM" id="MobiDB-lite"/>
    </source>
</evidence>
<keyword evidence="3" id="KW-1185">Reference proteome</keyword>
<feature type="region of interest" description="Disordered" evidence="1">
    <location>
        <begin position="1"/>
        <end position="39"/>
    </location>
</feature>
<gene>
    <name evidence="2" type="ORF">HW554_02655</name>
</gene>
<protein>
    <submittedName>
        <fullName evidence="2">Uncharacterized protein</fullName>
    </submittedName>
</protein>
<accession>A0A7Y7PLS8</accession>
<name>A0A7Y7PLS8_9BACT</name>